<dbReference type="InParanoid" id="A0A200QQW3"/>
<reference evidence="2 3" key="1">
    <citation type="journal article" date="2017" name="Mol. Plant">
        <title>The Genome of Medicinal Plant Macleaya cordata Provides New Insights into Benzylisoquinoline Alkaloids Metabolism.</title>
        <authorList>
            <person name="Liu X."/>
            <person name="Liu Y."/>
            <person name="Huang P."/>
            <person name="Ma Y."/>
            <person name="Qing Z."/>
            <person name="Tang Q."/>
            <person name="Cao H."/>
            <person name="Cheng P."/>
            <person name="Zheng Y."/>
            <person name="Yuan Z."/>
            <person name="Zhou Y."/>
            <person name="Liu J."/>
            <person name="Tang Z."/>
            <person name="Zhuo Y."/>
            <person name="Zhang Y."/>
            <person name="Yu L."/>
            <person name="Huang J."/>
            <person name="Yang P."/>
            <person name="Peng Q."/>
            <person name="Zhang J."/>
            <person name="Jiang W."/>
            <person name="Zhang Z."/>
            <person name="Lin K."/>
            <person name="Ro D.K."/>
            <person name="Chen X."/>
            <person name="Xiong X."/>
            <person name="Shang Y."/>
            <person name="Huang S."/>
            <person name="Zeng J."/>
        </authorList>
    </citation>
    <scope>NUCLEOTIDE SEQUENCE [LARGE SCALE GENOMIC DNA]</scope>
    <source>
        <strain evidence="3">cv. BLH2017</strain>
        <tissue evidence="2">Root</tissue>
    </source>
</reference>
<dbReference type="STRING" id="56857.A0A200QQW3"/>
<evidence type="ECO:0000256" key="1">
    <source>
        <dbReference type="SAM" id="Phobius"/>
    </source>
</evidence>
<dbReference type="FunCoup" id="A0A200QQW3">
    <property type="interactions" value="228"/>
</dbReference>
<sequence>MALPPGPYSGTSTLALVARASAFTFGIVYGNLKLKYLTVLLFISMKPNVADSFVITSPVQVGSKFVNFEPLESCITILGIELIDTLFFVNRLSGSFV</sequence>
<gene>
    <name evidence="2" type="ORF">BVC80_1805g53</name>
</gene>
<dbReference type="EMBL" id="MVGT01001340">
    <property type="protein sequence ID" value="OVA12848.1"/>
    <property type="molecule type" value="Genomic_DNA"/>
</dbReference>
<evidence type="ECO:0000313" key="3">
    <source>
        <dbReference type="Proteomes" id="UP000195402"/>
    </source>
</evidence>
<name>A0A200QQW3_MACCD</name>
<dbReference type="PANTHER" id="PTHR36028:SF2">
    <property type="entry name" value="ATP SYNTHASE SUBUNIT E, MITOCHONDRIAL"/>
    <property type="match status" value="1"/>
</dbReference>
<keyword evidence="1" id="KW-0812">Transmembrane</keyword>
<keyword evidence="1" id="KW-1133">Transmembrane helix</keyword>
<proteinExistence type="predicted"/>
<keyword evidence="1" id="KW-0472">Membrane</keyword>
<comment type="caution">
    <text evidence="2">The sequence shown here is derived from an EMBL/GenBank/DDBJ whole genome shotgun (WGS) entry which is preliminary data.</text>
</comment>
<dbReference type="AlphaFoldDB" id="A0A200QQW3"/>
<dbReference type="OrthoDB" id="850010at2759"/>
<accession>A0A200QQW3</accession>
<organism evidence="2 3">
    <name type="scientific">Macleaya cordata</name>
    <name type="common">Five-seeded plume-poppy</name>
    <name type="synonym">Bocconia cordata</name>
    <dbReference type="NCBI Taxonomy" id="56857"/>
    <lineage>
        <taxon>Eukaryota</taxon>
        <taxon>Viridiplantae</taxon>
        <taxon>Streptophyta</taxon>
        <taxon>Embryophyta</taxon>
        <taxon>Tracheophyta</taxon>
        <taxon>Spermatophyta</taxon>
        <taxon>Magnoliopsida</taxon>
        <taxon>Ranunculales</taxon>
        <taxon>Papaveraceae</taxon>
        <taxon>Papaveroideae</taxon>
        <taxon>Macleaya</taxon>
    </lineage>
</organism>
<evidence type="ECO:0000313" key="2">
    <source>
        <dbReference type="EMBL" id="OVA12848.1"/>
    </source>
</evidence>
<keyword evidence="3" id="KW-1185">Reference proteome</keyword>
<dbReference type="Proteomes" id="UP000195402">
    <property type="component" value="Unassembled WGS sequence"/>
</dbReference>
<protein>
    <submittedName>
        <fullName evidence="2">Uncharacterized protein</fullName>
    </submittedName>
</protein>
<dbReference type="PANTHER" id="PTHR36028">
    <property type="entry name" value="OSJNBB0050O03.8 PROTEIN"/>
    <property type="match status" value="1"/>
</dbReference>
<feature type="transmembrane region" description="Helical" evidence="1">
    <location>
        <begin position="12"/>
        <end position="32"/>
    </location>
</feature>